<keyword evidence="3" id="KW-0804">Transcription</keyword>
<reference evidence="6" key="3">
    <citation type="journal article" date="2017" name="Plant Physiol. Biochem.">
        <title>Differential oxidative and antioxidative response of duckweed Lemna minor toward plant growth promoting/inhibiting bacteria.</title>
        <authorList>
            <person name="Ishizawa H."/>
            <person name="Kuroda M."/>
            <person name="Morikawa M."/>
            <person name="Ike M."/>
        </authorList>
    </citation>
    <scope>NUCLEOTIDE SEQUENCE [LARGE SCALE GENOMIC DNA]</scope>
    <source>
        <strain evidence="6">H3</strain>
    </source>
</reference>
<dbReference type="PRINTS" id="PR00033">
    <property type="entry name" value="HTHASNC"/>
</dbReference>
<dbReference type="InterPro" id="IPR036390">
    <property type="entry name" value="WH_DNA-bd_sf"/>
</dbReference>
<dbReference type="SUPFAM" id="SSF54909">
    <property type="entry name" value="Dimeric alpha+beta barrel"/>
    <property type="match status" value="1"/>
</dbReference>
<dbReference type="InterPro" id="IPR019887">
    <property type="entry name" value="Tscrpt_reg_AsnC/Lrp_C"/>
</dbReference>
<sequence length="185" mass="21064">MRLGILLFWLDLRQDLPRNHQTGTAMSKYKAATGLDPVDRAILQHLQQDGAMSTPKLAEHLSLSVTPCWRRLKRLEEEGYIKGYQANLDRRKLGLDVLAYVSLRFGNVGDKQPNHFEELMRDNEQVLSCHKITGDADYLLVVLASDLDDYSHFVEQLRMIPGISSIHSNLALKEVKSSTRLPLPR</sequence>
<dbReference type="GO" id="GO:0005829">
    <property type="term" value="C:cytosol"/>
    <property type="evidence" value="ECO:0007669"/>
    <property type="project" value="TreeGrafter"/>
</dbReference>
<dbReference type="InterPro" id="IPR011008">
    <property type="entry name" value="Dimeric_a/b-barrel"/>
</dbReference>
<dbReference type="KEGG" id="amah:DLM_0544"/>
<dbReference type="STRING" id="332411.VI06_13395"/>
<dbReference type="InterPro" id="IPR019888">
    <property type="entry name" value="Tscrpt_reg_AsnC-like"/>
</dbReference>
<dbReference type="InterPro" id="IPR011991">
    <property type="entry name" value="ArsR-like_HTH"/>
</dbReference>
<dbReference type="AlphaFoldDB" id="A0A3G9G9I7"/>
<dbReference type="CDD" id="cd00090">
    <property type="entry name" value="HTH_ARSR"/>
    <property type="match status" value="1"/>
</dbReference>
<evidence type="ECO:0000256" key="3">
    <source>
        <dbReference type="ARBA" id="ARBA00023163"/>
    </source>
</evidence>
<dbReference type="InterPro" id="IPR036388">
    <property type="entry name" value="WH-like_DNA-bd_sf"/>
</dbReference>
<keyword evidence="1" id="KW-0805">Transcription regulation</keyword>
<accession>A0A3G9G9I7</accession>
<dbReference type="GO" id="GO:0043565">
    <property type="term" value="F:sequence-specific DNA binding"/>
    <property type="evidence" value="ECO:0007669"/>
    <property type="project" value="InterPro"/>
</dbReference>
<dbReference type="SUPFAM" id="SSF46785">
    <property type="entry name" value="Winged helix' DNA-binding domain"/>
    <property type="match status" value="1"/>
</dbReference>
<dbReference type="PROSITE" id="PS50956">
    <property type="entry name" value="HTH_ASNC_2"/>
    <property type="match status" value="1"/>
</dbReference>
<proteinExistence type="predicted"/>
<evidence type="ECO:0000313" key="5">
    <source>
        <dbReference type="EMBL" id="BBF84205.1"/>
    </source>
</evidence>
<organism evidence="5 6">
    <name type="scientific">Aquitalea magnusonii</name>
    <dbReference type="NCBI Taxonomy" id="332411"/>
    <lineage>
        <taxon>Bacteria</taxon>
        <taxon>Pseudomonadati</taxon>
        <taxon>Pseudomonadota</taxon>
        <taxon>Betaproteobacteria</taxon>
        <taxon>Neisseriales</taxon>
        <taxon>Chromobacteriaceae</taxon>
        <taxon>Aquitalea</taxon>
    </lineage>
</organism>
<dbReference type="Proteomes" id="UP000198290">
    <property type="component" value="Chromosome"/>
</dbReference>
<evidence type="ECO:0000256" key="2">
    <source>
        <dbReference type="ARBA" id="ARBA00023125"/>
    </source>
</evidence>
<gene>
    <name evidence="5" type="ORF">DLM_0544</name>
</gene>
<dbReference type="EMBL" id="AP018823">
    <property type="protein sequence ID" value="BBF84205.1"/>
    <property type="molecule type" value="Genomic_DNA"/>
</dbReference>
<name>A0A3G9G9I7_9NEIS</name>
<keyword evidence="2" id="KW-0238">DNA-binding</keyword>
<reference evidence="6" key="1">
    <citation type="journal article" date="2017" name="Biotechnol. Biofuels">
        <title>Evaluation of environmental bacterial communities as a factor affecting the growth of duckweed Lemna minor.</title>
        <authorList>
            <person name="Ishizawa H."/>
            <person name="Kuroda M."/>
            <person name="Morikawa M."/>
            <person name="Ike M."/>
        </authorList>
    </citation>
    <scope>NUCLEOTIDE SEQUENCE [LARGE SCALE GENOMIC DNA]</scope>
    <source>
        <strain evidence="6">H3</strain>
    </source>
</reference>
<evidence type="ECO:0000259" key="4">
    <source>
        <dbReference type="PROSITE" id="PS50956"/>
    </source>
</evidence>
<dbReference type="InterPro" id="IPR000485">
    <property type="entry name" value="AsnC-type_HTH_dom"/>
</dbReference>
<feature type="domain" description="HTH asnC-type" evidence="4">
    <location>
        <begin position="35"/>
        <end position="96"/>
    </location>
</feature>
<dbReference type="Pfam" id="PF13412">
    <property type="entry name" value="HTH_24"/>
    <property type="match status" value="1"/>
</dbReference>
<dbReference type="PANTHER" id="PTHR30154:SF34">
    <property type="entry name" value="TRANSCRIPTIONAL REGULATOR AZLB"/>
    <property type="match status" value="1"/>
</dbReference>
<dbReference type="Pfam" id="PF01037">
    <property type="entry name" value="AsnC_trans_reg"/>
    <property type="match status" value="1"/>
</dbReference>
<protein>
    <submittedName>
        <fullName evidence="5">Transcriptional regulator, AsnC family</fullName>
    </submittedName>
</protein>
<dbReference type="PANTHER" id="PTHR30154">
    <property type="entry name" value="LEUCINE-RESPONSIVE REGULATORY PROTEIN"/>
    <property type="match status" value="1"/>
</dbReference>
<dbReference type="Gene3D" id="3.30.70.920">
    <property type="match status" value="1"/>
</dbReference>
<evidence type="ECO:0000256" key="1">
    <source>
        <dbReference type="ARBA" id="ARBA00023015"/>
    </source>
</evidence>
<dbReference type="Gene3D" id="1.10.10.10">
    <property type="entry name" value="Winged helix-like DNA-binding domain superfamily/Winged helix DNA-binding domain"/>
    <property type="match status" value="1"/>
</dbReference>
<keyword evidence="6" id="KW-1185">Reference proteome</keyword>
<dbReference type="GO" id="GO:0006355">
    <property type="term" value="P:regulation of DNA-templated transcription"/>
    <property type="evidence" value="ECO:0007669"/>
    <property type="project" value="UniProtKB-ARBA"/>
</dbReference>
<dbReference type="GO" id="GO:0043200">
    <property type="term" value="P:response to amino acid"/>
    <property type="evidence" value="ECO:0007669"/>
    <property type="project" value="TreeGrafter"/>
</dbReference>
<evidence type="ECO:0000313" key="6">
    <source>
        <dbReference type="Proteomes" id="UP000198290"/>
    </source>
</evidence>
<dbReference type="SMART" id="SM00344">
    <property type="entry name" value="HTH_ASNC"/>
    <property type="match status" value="1"/>
</dbReference>
<reference evidence="5 6" key="2">
    <citation type="journal article" date="2017" name="Genome Announc.">
        <title>Draft genome sequence of Aquitalea magnusonii strain H3, a plant growth-promoting bacterium of duckweed Lemna minor.</title>
        <authorList>
            <person name="Ishizawa H."/>
            <person name="Kuroda M."/>
            <person name="Ike M."/>
        </authorList>
    </citation>
    <scope>NUCLEOTIDE SEQUENCE [LARGE SCALE GENOMIC DNA]</scope>
    <source>
        <strain evidence="5 6">H3</strain>
    </source>
</reference>